<comment type="caution">
    <text evidence="7">The sequence shown here is derived from an EMBL/GenBank/DDBJ whole genome shotgun (WGS) entry which is preliminary data.</text>
</comment>
<evidence type="ECO:0000256" key="1">
    <source>
        <dbReference type="ARBA" id="ARBA00001947"/>
    </source>
</evidence>
<feature type="domain" description="Formimidoylglutamate deiminase N-terminal" evidence="6">
    <location>
        <begin position="3"/>
        <end position="37"/>
    </location>
</feature>
<keyword evidence="2" id="KW-0479">Metal-binding</keyword>
<sequence length="454" mass="48719">MKIHADHALLPSGWARDCMVEIASDGRISRIGDGPDRAPARRVGVLLPAPANLHSHAFQRALAGLTERRGEGARDSFWTWRELMYRFLEHLTPDDMEAIAALVQMEMLEAGYASVGEFHYVHNAPGGGTYDNPAETSLRIMAATIETGIGLTHLPVLYERGGVDGRPLEGGQLRFRNSLDGFDGLIGICGEMLSSLPADARLGVAPHSLRAVSRQDLAAVCGLLDGGPVHIHIAEQTAEVEAVEAAYGARPVAWLLENMPVDERWCLIHATHMSDNETRAMAESGAVTGLCPITESNLGDGIFNGRTFLESGGAFGIGSDSNVRISLAEELRTLEYSQRLGERARAVLAESGKSVGRTLLERVAKGGAQALARDSGEIAEGKLADLVALDATDLALDGLSGDAIVDAFIFAADDSLITDVWSAGRHMVQGGRHIRREAIEGRARVVLKRLRESL</sequence>
<dbReference type="NCBIfam" id="NF006684">
    <property type="entry name" value="PRK09229.1-5"/>
    <property type="match status" value="1"/>
</dbReference>
<dbReference type="GO" id="GO:0019239">
    <property type="term" value="F:deaminase activity"/>
    <property type="evidence" value="ECO:0007669"/>
    <property type="project" value="TreeGrafter"/>
</dbReference>
<dbReference type="InterPro" id="IPR055156">
    <property type="entry name" value="HutF-like_N"/>
</dbReference>
<dbReference type="RefSeq" id="WP_160775639.1">
    <property type="nucleotide sequence ID" value="NZ_WUMV01000003.1"/>
</dbReference>
<gene>
    <name evidence="7" type="ORF">GR183_11175</name>
</gene>
<evidence type="ECO:0000256" key="2">
    <source>
        <dbReference type="ARBA" id="ARBA00022723"/>
    </source>
</evidence>
<organism evidence="7 8">
    <name type="scientific">Stappia sediminis</name>
    <dbReference type="NCBI Taxonomy" id="2692190"/>
    <lineage>
        <taxon>Bacteria</taxon>
        <taxon>Pseudomonadati</taxon>
        <taxon>Pseudomonadota</taxon>
        <taxon>Alphaproteobacteria</taxon>
        <taxon>Hyphomicrobiales</taxon>
        <taxon>Stappiaceae</taxon>
        <taxon>Stappia</taxon>
    </lineage>
</organism>
<dbReference type="InterPro" id="IPR051607">
    <property type="entry name" value="Metallo-dep_hydrolases"/>
</dbReference>
<evidence type="ECO:0000313" key="7">
    <source>
        <dbReference type="EMBL" id="MXN65463.1"/>
    </source>
</evidence>
<protein>
    <submittedName>
        <fullName evidence="7">Formimidoylglutamate deiminase</fullName>
        <ecNumber evidence="7">3.5.3.13</ecNumber>
    </submittedName>
</protein>
<dbReference type="NCBIfam" id="TIGR02022">
    <property type="entry name" value="hutF"/>
    <property type="match status" value="1"/>
</dbReference>
<comment type="cofactor">
    <cofactor evidence="1">
        <name>Zn(2+)</name>
        <dbReference type="ChEBI" id="CHEBI:29105"/>
    </cofactor>
</comment>
<feature type="domain" description="Amidohydrolase-related" evidence="5">
    <location>
        <begin position="46"/>
        <end position="425"/>
    </location>
</feature>
<dbReference type="Pfam" id="PF22429">
    <property type="entry name" value="HutF_N"/>
    <property type="match status" value="1"/>
</dbReference>
<dbReference type="AlphaFoldDB" id="A0A7X3LUU2"/>
<evidence type="ECO:0000313" key="8">
    <source>
        <dbReference type="Proteomes" id="UP000433101"/>
    </source>
</evidence>
<dbReference type="EMBL" id="WUMV01000003">
    <property type="protein sequence ID" value="MXN65463.1"/>
    <property type="molecule type" value="Genomic_DNA"/>
</dbReference>
<dbReference type="PANTHER" id="PTHR11271">
    <property type="entry name" value="GUANINE DEAMINASE"/>
    <property type="match status" value="1"/>
</dbReference>
<dbReference type="GO" id="GO:0046872">
    <property type="term" value="F:metal ion binding"/>
    <property type="evidence" value="ECO:0007669"/>
    <property type="project" value="UniProtKB-KW"/>
</dbReference>
<dbReference type="Gene3D" id="3.20.20.140">
    <property type="entry name" value="Metal-dependent hydrolases"/>
    <property type="match status" value="1"/>
</dbReference>
<keyword evidence="3 7" id="KW-0378">Hydrolase</keyword>
<reference evidence="7 8" key="1">
    <citation type="submission" date="2019-12" db="EMBL/GenBank/DDBJ databases">
        <authorList>
            <person name="Li M."/>
        </authorList>
    </citation>
    <scope>NUCLEOTIDE SEQUENCE [LARGE SCALE GENOMIC DNA]</scope>
    <source>
        <strain evidence="7 8">GBMRC 2046</strain>
    </source>
</reference>
<dbReference type="SUPFAM" id="SSF51556">
    <property type="entry name" value="Metallo-dependent hydrolases"/>
    <property type="match status" value="1"/>
</dbReference>
<proteinExistence type="predicted"/>
<dbReference type="EC" id="3.5.3.13" evidence="7"/>
<dbReference type="GO" id="GO:0050416">
    <property type="term" value="F:formimidoylglutamate deiminase activity"/>
    <property type="evidence" value="ECO:0007669"/>
    <property type="project" value="UniProtKB-EC"/>
</dbReference>
<dbReference type="Proteomes" id="UP000433101">
    <property type="component" value="Unassembled WGS sequence"/>
</dbReference>
<evidence type="ECO:0000259" key="5">
    <source>
        <dbReference type="Pfam" id="PF01979"/>
    </source>
</evidence>
<keyword evidence="8" id="KW-1185">Reference proteome</keyword>
<dbReference type="InterPro" id="IPR032466">
    <property type="entry name" value="Metal_Hydrolase"/>
</dbReference>
<dbReference type="InterPro" id="IPR010252">
    <property type="entry name" value="HutF"/>
</dbReference>
<keyword evidence="4" id="KW-0862">Zinc</keyword>
<dbReference type="GO" id="GO:0005829">
    <property type="term" value="C:cytosol"/>
    <property type="evidence" value="ECO:0007669"/>
    <property type="project" value="TreeGrafter"/>
</dbReference>
<dbReference type="Gene3D" id="2.30.40.10">
    <property type="entry name" value="Urease, subunit C, domain 1"/>
    <property type="match status" value="1"/>
</dbReference>
<evidence type="ECO:0000259" key="6">
    <source>
        <dbReference type="Pfam" id="PF22429"/>
    </source>
</evidence>
<dbReference type="PANTHER" id="PTHR11271:SF48">
    <property type="entry name" value="AMIDOHYDROLASE-RELATED DOMAIN-CONTAINING PROTEIN"/>
    <property type="match status" value="1"/>
</dbReference>
<dbReference type="SUPFAM" id="SSF51338">
    <property type="entry name" value="Composite domain of metallo-dependent hydrolases"/>
    <property type="match status" value="1"/>
</dbReference>
<evidence type="ECO:0000256" key="3">
    <source>
        <dbReference type="ARBA" id="ARBA00022801"/>
    </source>
</evidence>
<dbReference type="InterPro" id="IPR011059">
    <property type="entry name" value="Metal-dep_hydrolase_composite"/>
</dbReference>
<dbReference type="InterPro" id="IPR006680">
    <property type="entry name" value="Amidohydro-rel"/>
</dbReference>
<name>A0A7X3LUU2_9HYPH</name>
<dbReference type="Pfam" id="PF01979">
    <property type="entry name" value="Amidohydro_1"/>
    <property type="match status" value="1"/>
</dbReference>
<evidence type="ECO:0000256" key="4">
    <source>
        <dbReference type="ARBA" id="ARBA00022833"/>
    </source>
</evidence>
<accession>A0A7X3LUU2</accession>